<protein>
    <recommendedName>
        <fullName evidence="5">Coiled-coil domain-containing protein 39</fullName>
    </recommendedName>
</protein>
<reference evidence="3" key="1">
    <citation type="journal article" date="2010" name="Science">
        <title>Plasticity of animal genome architecture unmasked by rapid evolution of a pelagic tunicate.</title>
        <authorList>
            <person name="Denoeud F."/>
            <person name="Henriet S."/>
            <person name="Mungpakdee S."/>
            <person name="Aury J.M."/>
            <person name="Da Silva C."/>
            <person name="Brinkmann H."/>
            <person name="Mikhaleva J."/>
            <person name="Olsen L.C."/>
            <person name="Jubin C."/>
            <person name="Canestro C."/>
            <person name="Bouquet J.M."/>
            <person name="Danks G."/>
            <person name="Poulain J."/>
            <person name="Campsteijn C."/>
            <person name="Adamski M."/>
            <person name="Cross I."/>
            <person name="Yadetie F."/>
            <person name="Muffato M."/>
            <person name="Louis A."/>
            <person name="Butcher S."/>
            <person name="Tsagkogeorga G."/>
            <person name="Konrad A."/>
            <person name="Singh S."/>
            <person name="Jensen M.F."/>
            <person name="Cong E.H."/>
            <person name="Eikeseth-Otteraa H."/>
            <person name="Noel B."/>
            <person name="Anthouard V."/>
            <person name="Porcel B.M."/>
            <person name="Kachouri-Lafond R."/>
            <person name="Nishino A."/>
            <person name="Ugolini M."/>
            <person name="Chourrout P."/>
            <person name="Nishida H."/>
            <person name="Aasland R."/>
            <person name="Huzurbazar S."/>
            <person name="Westhof E."/>
            <person name="Delsuc F."/>
            <person name="Lehrach H."/>
            <person name="Reinhardt R."/>
            <person name="Weissenbach J."/>
            <person name="Roy S.W."/>
            <person name="Artiguenave F."/>
            <person name="Postlethwait J.H."/>
            <person name="Manak J.R."/>
            <person name="Thompson E.M."/>
            <person name="Jaillon O."/>
            <person name="Du Pasquier L."/>
            <person name="Boudinot P."/>
            <person name="Liberles D.A."/>
            <person name="Volff J.N."/>
            <person name="Philippe H."/>
            <person name="Lenhard B."/>
            <person name="Roest Crollius H."/>
            <person name="Wincker P."/>
            <person name="Chourrout D."/>
        </authorList>
    </citation>
    <scope>NUCLEOTIDE SEQUENCE [LARGE SCALE GENOMIC DNA]</scope>
</reference>
<evidence type="ECO:0000256" key="1">
    <source>
        <dbReference type="SAM" id="Coils"/>
    </source>
</evidence>
<accession>E4XSM2</accession>
<evidence type="ECO:0000313" key="3">
    <source>
        <dbReference type="EMBL" id="CBY12734.1"/>
    </source>
</evidence>
<dbReference type="InParanoid" id="E4XSM2"/>
<keyword evidence="4" id="KW-1185">Reference proteome</keyword>
<dbReference type="EMBL" id="FN653138">
    <property type="protein sequence ID" value="CBY12734.1"/>
    <property type="molecule type" value="Genomic_DNA"/>
</dbReference>
<evidence type="ECO:0000256" key="2">
    <source>
        <dbReference type="SAM" id="MobiDB-lite"/>
    </source>
</evidence>
<sequence length="812" mass="94562">MQRVRERSSQQSTSQRLQSQDHYEDIESAVKAWEENVSEKAREMEDQIADKVCEVSVMKQDYDDMVIKLKGVRKRHDFLEQQSLKLRNDTEIVRLNSIRLRQTNQNIKEVISCDQADMASEKNQLESRKEVLTKIIEPLAILSAEAEASVRLIDEQLNELTVLREQRSLEQVAELDEVGANVKKGKNNLDLEKNRLHLAQREYARISTSAKATIAEADNLQDHLNNERYRLNQIRGQIERTQKEIANHEEKLSAQERIRDTFLLRKNSFQEEHTKKIEDLKAKHKSEEDTLDAALTAVKSKRATVDQFYENRINDHNEKEQEVAANKLLIEQFKHEQSKLEGQYAKQRAVLDEVLVKVKILRDHMSSRSSRLQEDEKTMETDIQTLAKQKEKIESSKKLGVEMEEKIKLMEVQDREISERISKARHEADDHDEKLENFVVELSECEETEKKLERQLIQLTGGIAAKVDHSKYLRNAIANAEETETELERDVAKIDFANISAEIEKLTAEIEENDIEVGNFNNTRIDWFEKQLDLQNEIESIEAFEEDFKELDENYKMQNEELDAVKFERRTTKGEITRITSKVKTQQKKIDVLKKSVKNLEKKMENLIEQGGEDVETIEEVEEKKLKLEEDIDKIRLETENLEEETSEQETSTYQEKFKAQMEKVLDDLELNIHSKEAILRNVASALEKKIETQAEIDKLEEEVVDLKASIAKIRKVKELEQSIREVSKIKRKREKTDSNKTAKRDSKSKVKIYVDDKFSIPTNPKFSESTMLQELAGPMVASTPRPQERTSSKRRGLSLRQPPPKQTRVQR</sequence>
<dbReference type="AlphaFoldDB" id="E4XSM2"/>
<feature type="compositionally biased region" description="Low complexity" evidence="2">
    <location>
        <begin position="9"/>
        <end position="18"/>
    </location>
</feature>
<dbReference type="Proteomes" id="UP000001307">
    <property type="component" value="Unassembled WGS sequence"/>
</dbReference>
<dbReference type="OrthoDB" id="2546325at2759"/>
<gene>
    <name evidence="3" type="ORF">GSOID_T00002793001</name>
</gene>
<feature type="coiled-coil region" evidence="1">
    <location>
        <begin position="435"/>
        <end position="717"/>
    </location>
</feature>
<evidence type="ECO:0008006" key="5">
    <source>
        <dbReference type="Google" id="ProtNLM"/>
    </source>
</evidence>
<name>E4XSM2_OIKDI</name>
<organism evidence="3">
    <name type="scientific">Oikopleura dioica</name>
    <name type="common">Tunicate</name>
    <dbReference type="NCBI Taxonomy" id="34765"/>
    <lineage>
        <taxon>Eukaryota</taxon>
        <taxon>Metazoa</taxon>
        <taxon>Chordata</taxon>
        <taxon>Tunicata</taxon>
        <taxon>Appendicularia</taxon>
        <taxon>Copelata</taxon>
        <taxon>Oikopleuridae</taxon>
        <taxon>Oikopleura</taxon>
    </lineage>
</organism>
<feature type="compositionally biased region" description="Polar residues" evidence="2">
    <location>
        <begin position="761"/>
        <end position="773"/>
    </location>
</feature>
<feature type="coiled-coil region" evidence="1">
    <location>
        <begin position="182"/>
        <end position="297"/>
    </location>
</feature>
<feature type="region of interest" description="Disordered" evidence="2">
    <location>
        <begin position="760"/>
        <end position="812"/>
    </location>
</feature>
<evidence type="ECO:0000313" key="4">
    <source>
        <dbReference type="Proteomes" id="UP000001307"/>
    </source>
</evidence>
<feature type="region of interest" description="Disordered" evidence="2">
    <location>
        <begin position="1"/>
        <end position="24"/>
    </location>
</feature>
<proteinExistence type="predicted"/>
<feature type="region of interest" description="Disordered" evidence="2">
    <location>
        <begin position="727"/>
        <end position="748"/>
    </location>
</feature>
<keyword evidence="1" id="KW-0175">Coiled coil</keyword>